<keyword evidence="3" id="KW-1185">Reference proteome</keyword>
<dbReference type="AlphaFoldDB" id="A0A4S8LLV2"/>
<feature type="compositionally biased region" description="Basic residues" evidence="1">
    <location>
        <begin position="46"/>
        <end position="60"/>
    </location>
</feature>
<gene>
    <name evidence="2" type="ORF">K435DRAFT_802196</name>
</gene>
<accession>A0A4S8LLV2</accession>
<sequence length="172" mass="19862">MILHPPIFIINVDNFLHHGWELKLICRPLKELKPLQSLLLSPPPHTRQKSSSHQCSKNRLRHRSYGAKTMATVQRDLSHPLTGKETNGHIYVLLLQQQQQALRVAKNNIPKNKKYNTGLKLQRNCLERKVIHDVLISQGRTHWELFDLNGSYNTGKNLVVRVKKIVKGVYTV</sequence>
<evidence type="ECO:0000256" key="1">
    <source>
        <dbReference type="SAM" id="MobiDB-lite"/>
    </source>
</evidence>
<dbReference type="Proteomes" id="UP000297245">
    <property type="component" value="Unassembled WGS sequence"/>
</dbReference>
<protein>
    <submittedName>
        <fullName evidence="2">Uncharacterized protein</fullName>
    </submittedName>
</protein>
<dbReference type="EMBL" id="ML179343">
    <property type="protein sequence ID" value="THU90194.1"/>
    <property type="molecule type" value="Genomic_DNA"/>
</dbReference>
<proteinExistence type="predicted"/>
<name>A0A4S8LLV2_DENBC</name>
<feature type="region of interest" description="Disordered" evidence="1">
    <location>
        <begin position="40"/>
        <end position="60"/>
    </location>
</feature>
<evidence type="ECO:0000313" key="3">
    <source>
        <dbReference type="Proteomes" id="UP000297245"/>
    </source>
</evidence>
<reference evidence="2 3" key="1">
    <citation type="journal article" date="2019" name="Nat. Ecol. Evol.">
        <title>Megaphylogeny resolves global patterns of mushroom evolution.</title>
        <authorList>
            <person name="Varga T."/>
            <person name="Krizsan K."/>
            <person name="Foldi C."/>
            <person name="Dima B."/>
            <person name="Sanchez-Garcia M."/>
            <person name="Sanchez-Ramirez S."/>
            <person name="Szollosi G.J."/>
            <person name="Szarkandi J.G."/>
            <person name="Papp V."/>
            <person name="Albert L."/>
            <person name="Andreopoulos W."/>
            <person name="Angelini C."/>
            <person name="Antonin V."/>
            <person name="Barry K.W."/>
            <person name="Bougher N.L."/>
            <person name="Buchanan P."/>
            <person name="Buyck B."/>
            <person name="Bense V."/>
            <person name="Catcheside P."/>
            <person name="Chovatia M."/>
            <person name="Cooper J."/>
            <person name="Damon W."/>
            <person name="Desjardin D."/>
            <person name="Finy P."/>
            <person name="Geml J."/>
            <person name="Haridas S."/>
            <person name="Hughes K."/>
            <person name="Justo A."/>
            <person name="Karasinski D."/>
            <person name="Kautmanova I."/>
            <person name="Kiss B."/>
            <person name="Kocsube S."/>
            <person name="Kotiranta H."/>
            <person name="LaButti K.M."/>
            <person name="Lechner B.E."/>
            <person name="Liimatainen K."/>
            <person name="Lipzen A."/>
            <person name="Lukacs Z."/>
            <person name="Mihaltcheva S."/>
            <person name="Morgado L.N."/>
            <person name="Niskanen T."/>
            <person name="Noordeloos M.E."/>
            <person name="Ohm R.A."/>
            <person name="Ortiz-Santana B."/>
            <person name="Ovrebo C."/>
            <person name="Racz N."/>
            <person name="Riley R."/>
            <person name="Savchenko A."/>
            <person name="Shiryaev A."/>
            <person name="Soop K."/>
            <person name="Spirin V."/>
            <person name="Szebenyi C."/>
            <person name="Tomsovsky M."/>
            <person name="Tulloss R.E."/>
            <person name="Uehling J."/>
            <person name="Grigoriev I.V."/>
            <person name="Vagvolgyi C."/>
            <person name="Papp T."/>
            <person name="Martin F.M."/>
            <person name="Miettinen O."/>
            <person name="Hibbett D.S."/>
            <person name="Nagy L.G."/>
        </authorList>
    </citation>
    <scope>NUCLEOTIDE SEQUENCE [LARGE SCALE GENOMIC DNA]</scope>
    <source>
        <strain evidence="2 3">CBS 962.96</strain>
    </source>
</reference>
<organism evidence="2 3">
    <name type="scientific">Dendrothele bispora (strain CBS 962.96)</name>
    <dbReference type="NCBI Taxonomy" id="1314807"/>
    <lineage>
        <taxon>Eukaryota</taxon>
        <taxon>Fungi</taxon>
        <taxon>Dikarya</taxon>
        <taxon>Basidiomycota</taxon>
        <taxon>Agaricomycotina</taxon>
        <taxon>Agaricomycetes</taxon>
        <taxon>Agaricomycetidae</taxon>
        <taxon>Agaricales</taxon>
        <taxon>Agaricales incertae sedis</taxon>
        <taxon>Dendrothele</taxon>
    </lineage>
</organism>
<evidence type="ECO:0000313" key="2">
    <source>
        <dbReference type="EMBL" id="THU90194.1"/>
    </source>
</evidence>